<protein>
    <recommendedName>
        <fullName evidence="4">Type II toxin-antitoxin system RelE/ParE family toxin</fullName>
    </recommendedName>
</protein>
<dbReference type="EMBL" id="CP040089">
    <property type="protein sequence ID" value="QGA80363.1"/>
    <property type="molecule type" value="Genomic_DNA"/>
</dbReference>
<dbReference type="Pfam" id="PF05016">
    <property type="entry name" value="ParE_toxin"/>
    <property type="match status" value="1"/>
</dbReference>
<dbReference type="Proteomes" id="UP000377803">
    <property type="component" value="Chromosome"/>
</dbReference>
<sequence>MVFEVKLSDAAKKHRKELDEDIRELVDEAIDDIKEEGLNHENAGFLSDQRFSDTALYRYKLVEDKANHRIIFDFIEGKTIRIFDLGHRDWIYDE</sequence>
<organism evidence="2 3">
    <name type="scientific">Candidatus Nanohalobium constans</name>
    <dbReference type="NCBI Taxonomy" id="2565781"/>
    <lineage>
        <taxon>Archaea</taxon>
        <taxon>Candidatus Nanohalarchaeota</taxon>
        <taxon>Candidatus Nanohalobia</taxon>
        <taxon>Candidatus Nanohalobiales</taxon>
        <taxon>Candidatus Nanohalobiaceae</taxon>
        <taxon>Candidatus Nanohalobium</taxon>
    </lineage>
</organism>
<evidence type="ECO:0000313" key="2">
    <source>
        <dbReference type="EMBL" id="QGA80363.1"/>
    </source>
</evidence>
<dbReference type="Gene3D" id="3.30.2310.20">
    <property type="entry name" value="RelE-like"/>
    <property type="match status" value="1"/>
</dbReference>
<proteinExistence type="predicted"/>
<evidence type="ECO:0000256" key="1">
    <source>
        <dbReference type="ARBA" id="ARBA00022649"/>
    </source>
</evidence>
<evidence type="ECO:0000313" key="3">
    <source>
        <dbReference type="Proteomes" id="UP000377803"/>
    </source>
</evidence>
<accession>A0A5Q0UFH0</accession>
<name>A0A5Q0UFH0_9ARCH</name>
<reference evidence="3" key="1">
    <citation type="submission" date="2019-05" db="EMBL/GenBank/DDBJ databases">
        <title>Candidatus Nanohalobium constans, a novel model system to study the DPANN nano-sized archaea: genomic and physiological characterization of a nanoarchaeon co-cultured with its chitinotrophic host.</title>
        <authorList>
            <person name="La Cono V."/>
            <person name="Arcadi E."/>
            <person name="Crisafi F."/>
            <person name="Denaro R."/>
            <person name="La Spada G."/>
            <person name="Messina E."/>
            <person name="Smedile F."/>
            <person name="Toshchakov S.V."/>
            <person name="Shevchenko M.A."/>
            <person name="Golyshin P.N."/>
            <person name="Golyshina O.V."/>
            <person name="Ferrer M."/>
            <person name="Rohde M."/>
            <person name="Mushegian A."/>
            <person name="Sorokin D.Y."/>
            <person name="Giuliano L."/>
            <person name="Yakimov M.M."/>
        </authorList>
    </citation>
    <scope>NUCLEOTIDE SEQUENCE [LARGE SCALE GENOMIC DNA]</scope>
    <source>
        <strain evidence="3">LC1Nh</strain>
    </source>
</reference>
<evidence type="ECO:0008006" key="4">
    <source>
        <dbReference type="Google" id="ProtNLM"/>
    </source>
</evidence>
<dbReference type="AlphaFoldDB" id="A0A5Q0UFH0"/>
<dbReference type="InterPro" id="IPR007712">
    <property type="entry name" value="RelE/ParE_toxin"/>
</dbReference>
<dbReference type="GeneID" id="42364846"/>
<gene>
    <name evidence="2" type="ORF">LC1Nh_0462</name>
</gene>
<dbReference type="InterPro" id="IPR035093">
    <property type="entry name" value="RelE/ParE_toxin_dom_sf"/>
</dbReference>
<keyword evidence="3" id="KW-1185">Reference proteome</keyword>
<dbReference type="KEGG" id="ncon:LC1Nh_0462"/>
<keyword evidence="1" id="KW-1277">Toxin-antitoxin system</keyword>
<dbReference type="SUPFAM" id="SSF143011">
    <property type="entry name" value="RelE-like"/>
    <property type="match status" value="1"/>
</dbReference>
<dbReference type="RefSeq" id="WP_217907075.1">
    <property type="nucleotide sequence ID" value="NZ_CP040089.1"/>
</dbReference>